<dbReference type="PATRIC" id="fig|1230458.4.peg.2134"/>
<protein>
    <submittedName>
        <fullName evidence="1">Uncharacterized protein</fullName>
    </submittedName>
</protein>
<dbReference type="EMBL" id="AOIL01000037">
    <property type="protein sequence ID" value="ELY91474.1"/>
    <property type="molecule type" value="Genomic_DNA"/>
</dbReference>
<dbReference type="AlphaFoldDB" id="L9ZYT2"/>
<keyword evidence="2" id="KW-1185">Reference proteome</keyword>
<evidence type="ECO:0000313" key="2">
    <source>
        <dbReference type="Proteomes" id="UP000011648"/>
    </source>
</evidence>
<reference evidence="1 2" key="1">
    <citation type="journal article" date="2014" name="PLoS Genet.">
        <title>Phylogenetically driven sequencing of extremely halophilic archaea reveals strategies for static and dynamic osmo-response.</title>
        <authorList>
            <person name="Becker E.A."/>
            <person name="Seitzer P.M."/>
            <person name="Tritt A."/>
            <person name="Larsen D."/>
            <person name="Krusor M."/>
            <person name="Yao A.I."/>
            <person name="Wu D."/>
            <person name="Madern D."/>
            <person name="Eisen J.A."/>
            <person name="Darling A.E."/>
            <person name="Facciotti M.T."/>
        </authorList>
    </citation>
    <scope>NUCLEOTIDE SEQUENCE [LARGE SCALE GENOMIC DNA]</scope>
    <source>
        <strain evidence="1 2">DSM 12281</strain>
    </source>
</reference>
<dbReference type="Proteomes" id="UP000011648">
    <property type="component" value="Unassembled WGS sequence"/>
</dbReference>
<name>L9ZYT2_9EURY</name>
<sequence length="61" mass="6957">MGWIQTENEHQVAFSDAEMDETVEWSDNHTANVSAELEEYLIEAYDSISSVDEDETSSDQQ</sequence>
<gene>
    <name evidence="1" type="ORF">C484_10616</name>
</gene>
<accession>L9ZYT2</accession>
<proteinExistence type="predicted"/>
<dbReference type="STRING" id="1230458.C484_10616"/>
<evidence type="ECO:0000313" key="1">
    <source>
        <dbReference type="EMBL" id="ELY91474.1"/>
    </source>
</evidence>
<organism evidence="1 2">
    <name type="scientific">Natrialba taiwanensis DSM 12281</name>
    <dbReference type="NCBI Taxonomy" id="1230458"/>
    <lineage>
        <taxon>Archaea</taxon>
        <taxon>Methanobacteriati</taxon>
        <taxon>Methanobacteriota</taxon>
        <taxon>Stenosarchaea group</taxon>
        <taxon>Halobacteria</taxon>
        <taxon>Halobacteriales</taxon>
        <taxon>Natrialbaceae</taxon>
        <taxon>Natrialba</taxon>
    </lineage>
</organism>
<comment type="caution">
    <text evidence="1">The sequence shown here is derived from an EMBL/GenBank/DDBJ whole genome shotgun (WGS) entry which is preliminary data.</text>
</comment>